<gene>
    <name evidence="6" type="ORF">AXF42_Ash014274</name>
</gene>
<feature type="coiled-coil region" evidence="3">
    <location>
        <begin position="1349"/>
        <end position="1397"/>
    </location>
</feature>
<feature type="region of interest" description="Disordered" evidence="4">
    <location>
        <begin position="2136"/>
        <end position="2156"/>
    </location>
</feature>
<accession>A0A2I0A1F3</accession>
<feature type="coiled-coil region" evidence="3">
    <location>
        <begin position="841"/>
        <end position="924"/>
    </location>
</feature>
<sequence length="2273" mass="262712">MGPWWGQCPTIDDIDHELTGTEKEQRSRPNPEAASLESIDQLITSHQVKAKVDPVLILRRVGEFFGDMDTKVKAMIKLIEEDADSFARRAEMYYKKRPELMKMVEEFYRAYRALAERYDHATGALRHAHRTMSEAFPNHIPLALPDESPSISSGTEGGPYTPEMTAHVGSPFDPDDLHRDSLGKPMYSHMIDRSGAHAEESEIIMAKKGLKQLNEMLSPREGTARIKLHEGKVRKGLNFQEDEEKILNSKYHHMEPKIHMEQEVKEKENYRSEVKLLQEEVSRLSMLNENLKIEVASESKHLDEYKAEVHNLRDALSKLESEKQVAFNENKLSQDSISSLEIEIFEATDEIRELHEEILMGVVKVCSAEDQFLISEKANLSLKLETERRKRELEEIQISLLEKQNLLGHELKKNEKAQKELKHLQEQFSQLSIKNQDLKNQIVIESNHLDKSRSEVLKLREAMSKLVSEKEESFYQSKLYRESISTLEIEIFEATCEIMKLHEQVLVGVVKFCSAEEQFLVSEKASKSLQLEVEERKKGLEEIQVVLTKKQNLLEQEVKKNEEARTEVNHLQEQLSELSNENQDRKGWMASESRRWDLYKIEVLNMRHAMLKLKSEKEASFYQNKLYGERISSLETEFSEATRELRKLHEEILIEFLKLCTAEEHFLLSEKASQSLKLEVEKGKRELEEMQKFLVENKSLLEQEVKRNDEARNQVKHLQEQLSQLSIENRDLKNQIVSESKHLDLSRTEVLNLRDAMSKLESEKEASFYQNKLYGESISRLETETMQATGEIRKLHEEILMGAVKMCSMEEKCISLDKENQSLILELQEGKRGLKEIKMLSIESQSRLEEEVKQKEKARNEIKQLQEELDLSIAEVQNLKNVMLKLESEKEAALVQNQLYLEDMSNLESDIFKAKDEVRILHEEIMVGIVKLFGAEEHCLTMEKANQSLISELEDRDQQRMEAVRSLQSMEELYDMSQEKIKHMTVEMQTYVGNLKDTEDSKVRLEEKVCKLEDMNCCLNEQNNANALKIEHLQCEINSLKEINSNVADDSKLLQQELDSVMDDRNELDLKYKDLIEQMEVARLNIGSLESLVKELQHGHAEMKEGCWKLEDEKLLLLNKLKDMNAISEMNAALEKSLSDANVNLEVLREKIGVLIAEVSVHVVEKAVLNSELKVLGENMEMLSEKNTLLHDSMDGANKELEGLRLSLRDLENSCHFLSEENSNLDAQKNALIAQVESIEHSLANLGSRHCILEENYVNIEKERNLSVAQVMELNDALRNKQRDHESEIQSSKNLLNTLENQIHLLQEDRMLREEELDRCHQDYLSYMIDVSVLQRCLQDITDSFRTEKQKLESLIQSSNINLANLKSQIDLLHQDIRIIDEELKEEQQKSMNFELEISIWQQSLSEMSEKNFILSQECEKHIETSKYADGIISELQASELCYKEKSALLLEHNTKLWDGCYLLLESLDIKKELMNMDSIEDVLQTILGEIKNMVASISEIQDDNHLLYVELLVCGSLLKQNGLEKVFLGQELQSISKSFLALQMEHRQLFEANGQLKQDVHDGDCTNKTLIAEMESLNSQFDELSKELYNLRVEKNALEDENSVMLGEAITLEHLYLFFRSLNAENMQSLKIFDDEICSFLAVKSDLDEKVKRSEERFLVLENENQWLRKLLEELRSQAMILEFDLITNRGFLEELSFQAETEENMLKKKRMELLKACDKLQCTQEEVTELCTKLEVKSKELDEAKLMILALEKNIAVLLEGHTCKDKEISNSYKENKMLNDALHRLNGLVEELKEREHYLSSELHKKIVEVDFCEGDISKLLSEVVVSALNGIVLEEKIFELAVAFECLEICAMMQRTNIHEEIGLINAHEMVLKKKLHELESENRKLKASLNACIPLFLNLGNGLATVKRQAHQLAELHGNQENPSTYHEENQVHETITSDQATASGALVLQKLTYQVEELEKLMVDTRNHLEQERHLYAADLEAARTEIEVLKLMITDIQKGQGNENEASIGKYEHTMKDIELDQASNSNGLSRIQSADSEDQMLKLWETQDRDYSNLVSNGHGIEVVEEVKSEQPSSELVSEKELGVVDKLEISQEMRESREEWKRRVLKRISSGGEKLSALRIIARELRGKTERASTSRQQKSTENDEISAKLNEAEEEISQLLNVNERLMKKAEEYTKPSNGEEMGRRGKRRRVSEQARRASERIEKLELELQKLHYILLKLEDGFQSNKTRRGDRSASVLLRDYIYGRGKKRGPFCRCMKPKTME</sequence>
<dbReference type="OrthoDB" id="10255522at2759"/>
<comment type="similarity">
    <text evidence="2">Belongs to the NET family.</text>
</comment>
<dbReference type="PROSITE" id="PS51774">
    <property type="entry name" value="NAB"/>
    <property type="match status" value="1"/>
</dbReference>
<dbReference type="GO" id="GO:0005886">
    <property type="term" value="C:plasma membrane"/>
    <property type="evidence" value="ECO:0007669"/>
    <property type="project" value="TreeGrafter"/>
</dbReference>
<dbReference type="Pfam" id="PF07765">
    <property type="entry name" value="KIP1"/>
    <property type="match status" value="1"/>
</dbReference>
<evidence type="ECO:0000256" key="4">
    <source>
        <dbReference type="SAM" id="MobiDB-lite"/>
    </source>
</evidence>
<feature type="coiled-coil region" evidence="3">
    <location>
        <begin position="1645"/>
        <end position="1798"/>
    </location>
</feature>
<feature type="domain" description="NAB" evidence="5">
    <location>
        <begin position="44"/>
        <end position="125"/>
    </location>
</feature>
<feature type="coiled-coil region" evidence="3">
    <location>
        <begin position="684"/>
        <end position="798"/>
    </location>
</feature>
<keyword evidence="7" id="KW-1185">Reference proteome</keyword>
<evidence type="ECO:0000313" key="6">
    <source>
        <dbReference type="EMBL" id="PKA49372.1"/>
    </source>
</evidence>
<organism evidence="6 7">
    <name type="scientific">Apostasia shenzhenica</name>
    <dbReference type="NCBI Taxonomy" id="1088818"/>
    <lineage>
        <taxon>Eukaryota</taxon>
        <taxon>Viridiplantae</taxon>
        <taxon>Streptophyta</taxon>
        <taxon>Embryophyta</taxon>
        <taxon>Tracheophyta</taxon>
        <taxon>Spermatophyta</taxon>
        <taxon>Magnoliopsida</taxon>
        <taxon>Liliopsida</taxon>
        <taxon>Asparagales</taxon>
        <taxon>Orchidaceae</taxon>
        <taxon>Apostasioideae</taxon>
        <taxon>Apostasia</taxon>
    </lineage>
</organism>
<proteinExistence type="inferred from homology"/>
<evidence type="ECO:0000256" key="2">
    <source>
        <dbReference type="ARBA" id="ARBA00038006"/>
    </source>
</evidence>
<dbReference type="STRING" id="1088818.A0A2I0A1F3"/>
<evidence type="ECO:0000256" key="3">
    <source>
        <dbReference type="SAM" id="Coils"/>
    </source>
</evidence>
<dbReference type="PANTHER" id="PTHR32258">
    <property type="entry name" value="PROTEIN NETWORKED 4A"/>
    <property type="match status" value="1"/>
</dbReference>
<dbReference type="Proteomes" id="UP000236161">
    <property type="component" value="Unassembled WGS sequence"/>
</dbReference>
<feature type="coiled-coil region" evidence="3">
    <location>
        <begin position="1268"/>
        <end position="1316"/>
    </location>
</feature>
<dbReference type="PANTHER" id="PTHR32258:SF6">
    <property type="entry name" value="PROTEIN NETWORKED 1A"/>
    <property type="match status" value="1"/>
</dbReference>
<feature type="region of interest" description="Disordered" evidence="4">
    <location>
        <begin position="2180"/>
        <end position="2207"/>
    </location>
</feature>
<dbReference type="GO" id="GO:0051015">
    <property type="term" value="F:actin filament binding"/>
    <property type="evidence" value="ECO:0007669"/>
    <property type="project" value="TreeGrafter"/>
</dbReference>
<protein>
    <recommendedName>
        <fullName evidence="5">NAB domain-containing protein</fullName>
    </recommendedName>
</protein>
<evidence type="ECO:0000256" key="1">
    <source>
        <dbReference type="ARBA" id="ARBA00023054"/>
    </source>
</evidence>
<feature type="coiled-coil region" evidence="3">
    <location>
        <begin position="384"/>
        <end position="469"/>
    </location>
</feature>
<evidence type="ECO:0000313" key="7">
    <source>
        <dbReference type="Proteomes" id="UP000236161"/>
    </source>
</evidence>
<evidence type="ECO:0000259" key="5">
    <source>
        <dbReference type="PROSITE" id="PS51774"/>
    </source>
</evidence>
<feature type="coiled-coil region" evidence="3">
    <location>
        <begin position="1131"/>
        <end position="1228"/>
    </location>
</feature>
<feature type="coiled-coil region" evidence="3">
    <location>
        <begin position="260"/>
        <end position="357"/>
    </location>
</feature>
<dbReference type="EMBL" id="KZ452039">
    <property type="protein sequence ID" value="PKA49372.1"/>
    <property type="molecule type" value="Genomic_DNA"/>
</dbReference>
<feature type="coiled-coil region" evidence="3">
    <location>
        <begin position="967"/>
        <end position="1085"/>
    </location>
</feature>
<dbReference type="InterPro" id="IPR011684">
    <property type="entry name" value="NAB"/>
</dbReference>
<keyword evidence="1 3" id="KW-0175">Coiled coil</keyword>
<feature type="coiled-coil region" evidence="3">
    <location>
        <begin position="1568"/>
        <end position="1602"/>
    </location>
</feature>
<reference evidence="6 7" key="1">
    <citation type="journal article" date="2017" name="Nature">
        <title>The Apostasia genome and the evolution of orchids.</title>
        <authorList>
            <person name="Zhang G.Q."/>
            <person name="Liu K.W."/>
            <person name="Li Z."/>
            <person name="Lohaus R."/>
            <person name="Hsiao Y.Y."/>
            <person name="Niu S.C."/>
            <person name="Wang J.Y."/>
            <person name="Lin Y.C."/>
            <person name="Xu Q."/>
            <person name="Chen L.J."/>
            <person name="Yoshida K."/>
            <person name="Fujiwara S."/>
            <person name="Wang Z.W."/>
            <person name="Zhang Y.Q."/>
            <person name="Mitsuda N."/>
            <person name="Wang M."/>
            <person name="Liu G.H."/>
            <person name="Pecoraro L."/>
            <person name="Huang H.X."/>
            <person name="Xiao X.J."/>
            <person name="Lin M."/>
            <person name="Wu X.Y."/>
            <person name="Wu W.L."/>
            <person name="Chen Y.Y."/>
            <person name="Chang S.B."/>
            <person name="Sakamoto S."/>
            <person name="Ohme-Takagi M."/>
            <person name="Yagi M."/>
            <person name="Zeng S.J."/>
            <person name="Shen C.Y."/>
            <person name="Yeh C.M."/>
            <person name="Luo Y.B."/>
            <person name="Tsai W.C."/>
            <person name="Van de Peer Y."/>
            <person name="Liu Z.J."/>
        </authorList>
    </citation>
    <scope>NUCLEOTIDE SEQUENCE [LARGE SCALE GENOMIC DNA]</scope>
    <source>
        <strain evidence="7">cv. Shenzhen</strain>
        <tissue evidence="6">Stem</tissue>
    </source>
</reference>
<name>A0A2I0A1F3_9ASPA</name>
<dbReference type="InterPro" id="IPR051861">
    <property type="entry name" value="NET_actin-binding_domain"/>
</dbReference>
<feature type="coiled-coil region" evidence="3">
    <location>
        <begin position="1954"/>
        <end position="1992"/>
    </location>
</feature>
<feature type="coiled-coil region" evidence="3">
    <location>
        <begin position="547"/>
        <end position="581"/>
    </location>
</feature>